<dbReference type="GO" id="GO:0008270">
    <property type="term" value="F:zinc ion binding"/>
    <property type="evidence" value="ECO:0007669"/>
    <property type="project" value="InterPro"/>
</dbReference>
<dbReference type="Gene3D" id="3.90.580.10">
    <property type="entry name" value="Zinc finger, CHC2-type domain"/>
    <property type="match status" value="1"/>
</dbReference>
<dbReference type="EMBL" id="BK016184">
    <property type="protein sequence ID" value="DAG00883.1"/>
    <property type="molecule type" value="Genomic_DNA"/>
</dbReference>
<reference evidence="1" key="1">
    <citation type="journal article" date="2021" name="Proc. Natl. Acad. Sci. U.S.A.">
        <title>A Catalog of Tens of Thousands of Viruses from Human Metagenomes Reveals Hidden Associations with Chronic Diseases.</title>
        <authorList>
            <person name="Tisza M.J."/>
            <person name="Buck C.B."/>
        </authorList>
    </citation>
    <scope>NUCLEOTIDE SEQUENCE</scope>
    <source>
        <strain evidence="1">CtelJ1</strain>
    </source>
</reference>
<dbReference type="InterPro" id="IPR036977">
    <property type="entry name" value="DNA_primase_Znf_CHC2"/>
</dbReference>
<dbReference type="GO" id="GO:0006260">
    <property type="term" value="P:DNA replication"/>
    <property type="evidence" value="ECO:0007669"/>
    <property type="project" value="InterPro"/>
</dbReference>
<dbReference type="Pfam" id="PF13155">
    <property type="entry name" value="Toprim_2"/>
    <property type="match status" value="1"/>
</dbReference>
<sequence>MFAGKSSVCLNDIRARVSEEALAFYYLEAAVPSLINSPFRRDDKPSFSLYFNSEGNVLYKDFATDEKGTIYHALMRLFNMSFNDMLQTVYNDVVNGKISSNGTQFGVKRSYSLHERTNDIKIDICTRKWMSWDVEYWSSFGINTDWLDYADVYPITHYFLTKNNKTSVIRAEKYAYAYVERKEGKITVKVYQPYCPMYKWPANNNDGTTIALWSKIPQQGDIVCICSSVKDALCLWSNTGVPAVALQGEGYPMSNHAVNDLKSRFKRVLIMLDNDIPGLEYSAKLARATGFTNVILPFFSGGKDISDYYKAINNRQRFIKDILNVIHEL</sequence>
<dbReference type="SUPFAM" id="SSF57783">
    <property type="entry name" value="Zinc beta-ribbon"/>
    <property type="match status" value="1"/>
</dbReference>
<dbReference type="GO" id="GO:0003677">
    <property type="term" value="F:DNA binding"/>
    <property type="evidence" value="ECO:0007669"/>
    <property type="project" value="InterPro"/>
</dbReference>
<proteinExistence type="predicted"/>
<protein>
    <submittedName>
        <fullName evidence="1">DNA primase</fullName>
    </submittedName>
</protein>
<dbReference type="InterPro" id="IPR034154">
    <property type="entry name" value="TOPRIM_DnaG/twinkle"/>
</dbReference>
<dbReference type="CDD" id="cd01029">
    <property type="entry name" value="TOPRIM_primases"/>
    <property type="match status" value="1"/>
</dbReference>
<dbReference type="SUPFAM" id="SSF56731">
    <property type="entry name" value="DNA primase core"/>
    <property type="match status" value="1"/>
</dbReference>
<organism evidence="1">
    <name type="scientific">CrAss-like virus sp. ctelJ1</name>
    <dbReference type="NCBI Taxonomy" id="2825838"/>
    <lineage>
        <taxon>Viruses</taxon>
        <taxon>Duplodnaviria</taxon>
        <taxon>Heunggongvirae</taxon>
        <taxon>Uroviricota</taxon>
        <taxon>Caudoviricetes</taxon>
        <taxon>Crassvirales</taxon>
    </lineage>
</organism>
<accession>A0A8S5V2N7</accession>
<evidence type="ECO:0000313" key="1">
    <source>
        <dbReference type="EMBL" id="DAG00883.1"/>
    </source>
</evidence>
<dbReference type="Gene3D" id="3.40.1360.10">
    <property type="match status" value="1"/>
</dbReference>
<name>A0A8S5V2N7_9CAUD</name>